<dbReference type="InterPro" id="IPR014284">
    <property type="entry name" value="RNA_pol_sigma-70_dom"/>
</dbReference>
<organism evidence="6 7">
    <name type="scientific">Calothrix parietina FACHB-288</name>
    <dbReference type="NCBI Taxonomy" id="2692896"/>
    <lineage>
        <taxon>Bacteria</taxon>
        <taxon>Bacillati</taxon>
        <taxon>Cyanobacteriota</taxon>
        <taxon>Cyanophyceae</taxon>
        <taxon>Nostocales</taxon>
        <taxon>Calotrichaceae</taxon>
        <taxon>Calothrix</taxon>
    </lineage>
</organism>
<evidence type="ECO:0000313" key="6">
    <source>
        <dbReference type="EMBL" id="MBD2199965.1"/>
    </source>
</evidence>
<proteinExistence type="predicted"/>
<dbReference type="InterPro" id="IPR007630">
    <property type="entry name" value="RNA_pol_sigma70_r4"/>
</dbReference>
<dbReference type="Gene3D" id="1.10.10.60">
    <property type="entry name" value="Homeodomain-like"/>
    <property type="match status" value="1"/>
</dbReference>
<dbReference type="PANTHER" id="PTHR30385:SF7">
    <property type="entry name" value="RNA POLYMERASE SIGMA FACTOR FLIA"/>
    <property type="match status" value="1"/>
</dbReference>
<dbReference type="SUPFAM" id="SSF88946">
    <property type="entry name" value="Sigma2 domain of RNA polymerase sigma factors"/>
    <property type="match status" value="1"/>
</dbReference>
<dbReference type="NCBIfam" id="TIGR02937">
    <property type="entry name" value="sigma70-ECF"/>
    <property type="match status" value="1"/>
</dbReference>
<keyword evidence="4" id="KW-0804">Transcription</keyword>
<sequence length="399" mass="46348">MRSRLEITEMFSTFAQFNNDSSGQWVTDIKLRRSIENCLKQFTDAPASENFWAIYWYKIWHREYTVLAAKHLSAYLQEPCYYAAKYTINRYTSNQYGLADYFQMAIAEVNKILTKFDPEKNSNLKAYAMMVFPSLLKDILRQRQDADICTNWALLRKVGKKRLVAALQNVGLSPDEVARYKLAWMCFKALYVQTQIGGTQRLPEPDQKLWEAIANLYNTERSSQLLSPGTELKVETIQKWLTNAATWVRKYLYPPVDSLDVPKPGNESTGSWDLPQLACESLLAELIAEDEKRDRQNQISQIHNVLLAALRELAPELQQILQMYYKQNLTQTEIAKQFDRPQAWVSRRLNKARELLLGALIQSFLESPKNQQQLYIPSNSNQLEHGSVALEEWLQVRSW</sequence>
<dbReference type="SUPFAM" id="SSF88659">
    <property type="entry name" value="Sigma3 and sigma4 domains of RNA polymerase sigma factors"/>
    <property type="match status" value="1"/>
</dbReference>
<dbReference type="Pfam" id="PF04545">
    <property type="entry name" value="Sigma70_r4"/>
    <property type="match status" value="1"/>
</dbReference>
<dbReference type="PANTHER" id="PTHR30385">
    <property type="entry name" value="SIGMA FACTOR F FLAGELLAR"/>
    <property type="match status" value="1"/>
</dbReference>
<evidence type="ECO:0000256" key="4">
    <source>
        <dbReference type="ARBA" id="ARBA00023163"/>
    </source>
</evidence>
<keyword evidence="7" id="KW-1185">Reference proteome</keyword>
<evidence type="ECO:0000313" key="7">
    <source>
        <dbReference type="Proteomes" id="UP000658514"/>
    </source>
</evidence>
<evidence type="ECO:0000256" key="3">
    <source>
        <dbReference type="ARBA" id="ARBA00023125"/>
    </source>
</evidence>
<reference evidence="6 7" key="1">
    <citation type="journal article" date="2020" name="ISME J.">
        <title>Comparative genomics reveals insights into cyanobacterial evolution and habitat adaptation.</title>
        <authorList>
            <person name="Chen M.Y."/>
            <person name="Teng W.K."/>
            <person name="Zhao L."/>
            <person name="Hu C.X."/>
            <person name="Zhou Y.K."/>
            <person name="Han B.P."/>
            <person name="Song L.R."/>
            <person name="Shu W.S."/>
        </authorList>
    </citation>
    <scope>NUCLEOTIDE SEQUENCE [LARGE SCALE GENOMIC DNA]</scope>
    <source>
        <strain evidence="6 7">FACHB-288</strain>
    </source>
</reference>
<dbReference type="InterPro" id="IPR013325">
    <property type="entry name" value="RNA_pol_sigma_r2"/>
</dbReference>
<evidence type="ECO:0000256" key="1">
    <source>
        <dbReference type="ARBA" id="ARBA00023015"/>
    </source>
</evidence>
<keyword evidence="3" id="KW-0238">DNA-binding</keyword>
<name>A0ABR8AKB6_9CYAN</name>
<accession>A0ABR8AKB6</accession>
<comment type="caution">
    <text evidence="6">The sequence shown here is derived from an EMBL/GenBank/DDBJ whole genome shotgun (WGS) entry which is preliminary data.</text>
</comment>
<feature type="domain" description="RNA polymerase sigma-70 region 4" evidence="5">
    <location>
        <begin position="309"/>
        <end position="354"/>
    </location>
</feature>
<dbReference type="CDD" id="cd06171">
    <property type="entry name" value="Sigma70_r4"/>
    <property type="match status" value="1"/>
</dbReference>
<evidence type="ECO:0000259" key="5">
    <source>
        <dbReference type="Pfam" id="PF04545"/>
    </source>
</evidence>
<gene>
    <name evidence="6" type="ORF">H6G24_31600</name>
</gene>
<protein>
    <submittedName>
        <fullName evidence="6">Sigma-70 family RNA polymerase sigma factor</fullName>
    </submittedName>
</protein>
<dbReference type="InterPro" id="IPR013324">
    <property type="entry name" value="RNA_pol_sigma_r3/r4-like"/>
</dbReference>
<evidence type="ECO:0000256" key="2">
    <source>
        <dbReference type="ARBA" id="ARBA00023082"/>
    </source>
</evidence>
<keyword evidence="2" id="KW-0731">Sigma factor</keyword>
<dbReference type="RefSeq" id="WP_190550191.1">
    <property type="nucleotide sequence ID" value="NZ_CAWPNO010000109.1"/>
</dbReference>
<dbReference type="Proteomes" id="UP000658514">
    <property type="component" value="Unassembled WGS sequence"/>
</dbReference>
<keyword evidence="1" id="KW-0805">Transcription regulation</keyword>
<dbReference type="EMBL" id="JACJQH010000072">
    <property type="protein sequence ID" value="MBD2199965.1"/>
    <property type="molecule type" value="Genomic_DNA"/>
</dbReference>